<comment type="similarity">
    <text evidence="8">Belongs to the S16-like long tail fiber protein Gp37 family.</text>
</comment>
<evidence type="ECO:0000256" key="1">
    <source>
        <dbReference type="ARBA" id="ARBA00004328"/>
    </source>
</evidence>
<dbReference type="InterPro" id="IPR030392">
    <property type="entry name" value="S74_ICA"/>
</dbReference>
<dbReference type="PROSITE" id="PS51688">
    <property type="entry name" value="ICA"/>
    <property type="match status" value="1"/>
</dbReference>
<keyword evidence="3" id="KW-1230">Viral tail fiber protein</keyword>
<evidence type="ECO:0000313" key="13">
    <source>
        <dbReference type="Proteomes" id="UP000201461"/>
    </source>
</evidence>
<evidence type="ECO:0000256" key="10">
    <source>
        <dbReference type="ARBA" id="ARBA00035705"/>
    </source>
</evidence>
<evidence type="ECO:0000256" key="5">
    <source>
        <dbReference type="ARBA" id="ARBA00022804"/>
    </source>
</evidence>
<dbReference type="Pfam" id="PF03903">
    <property type="entry name" value="Phage_T4_gp36"/>
    <property type="match status" value="2"/>
</dbReference>
<feature type="domain" description="Peptidase S74" evidence="11">
    <location>
        <begin position="971"/>
        <end position="1065"/>
    </location>
</feature>
<evidence type="ECO:0000256" key="9">
    <source>
        <dbReference type="ARBA" id="ARBA00035669"/>
    </source>
</evidence>
<evidence type="ECO:0000256" key="8">
    <source>
        <dbReference type="ARBA" id="ARBA00035637"/>
    </source>
</evidence>
<comment type="subcellular location">
    <subcellularLocation>
        <location evidence="1">Virion</location>
    </subcellularLocation>
</comment>
<reference evidence="12 13" key="1">
    <citation type="journal article" date="2014" name="Genome Biol. Evol.">
        <title>Composite Conserved Promoter-Terminator Motifs (PeSLs) that Mediate Modular Shuffling in the Diverse T4-Like Myoviruses.</title>
        <authorList>
            <person name="Comeau A.M."/>
            <person name="Arbiol C."/>
            <person name="Krisch H.M."/>
        </authorList>
    </citation>
    <scope>NUCLEOTIDE SEQUENCE [LARGE SCALE GENOMIC DNA]</scope>
</reference>
<keyword evidence="5" id="KW-1161">Viral attachment to host cell</keyword>
<protein>
    <recommendedName>
        <fullName evidence="10">Long tail fiber protein Gp37</fullName>
    </recommendedName>
    <alternativeName>
        <fullName evidence="6">Receptor-recognizing protein</fullName>
    </alternativeName>
</protein>
<evidence type="ECO:0000256" key="7">
    <source>
        <dbReference type="ARBA" id="ARBA00035610"/>
    </source>
</evidence>
<dbReference type="RefSeq" id="YP_008125493.1">
    <property type="nucleotide sequence ID" value="NC_021529.2"/>
</dbReference>
<dbReference type="GO" id="GO:0098024">
    <property type="term" value="C:virus tail, fiber"/>
    <property type="evidence" value="ECO:0007669"/>
    <property type="project" value="UniProtKB-KW"/>
</dbReference>
<keyword evidence="3" id="KW-0946">Virion</keyword>
<keyword evidence="5" id="KW-1160">Virus entry into host cell</keyword>
<comment type="subunit">
    <text evidence="9">Homotrimer. Interacts with the receptor-recognizing protein Gp38.</text>
</comment>
<comment type="function">
    <text evidence="7">The C-terminal chaperone protein mediates homotrimerization and proper folding of the catalytic trimer.</text>
</comment>
<dbReference type="Pfam" id="PF13884">
    <property type="entry name" value="Peptidase_S74"/>
    <property type="match status" value="1"/>
</dbReference>
<gene>
    <name evidence="12" type="ORF">VPFG_00347</name>
</gene>
<dbReference type="GeneID" id="15926800"/>
<evidence type="ECO:0000256" key="2">
    <source>
        <dbReference type="ARBA" id="ARBA00022581"/>
    </source>
</evidence>
<dbReference type="InterPro" id="IPR005601">
    <property type="entry name" value="Tail_fibre_p36"/>
</dbReference>
<keyword evidence="13" id="KW-1185">Reference proteome</keyword>
<keyword evidence="4" id="KW-1227">Viral tail protein</keyword>
<evidence type="ECO:0000256" key="4">
    <source>
        <dbReference type="ARBA" id="ARBA00022732"/>
    </source>
</evidence>
<keyword evidence="2" id="KW-0945">Host-virus interaction</keyword>
<dbReference type="Proteomes" id="UP000201461">
    <property type="component" value="Segment"/>
</dbReference>
<evidence type="ECO:0000259" key="11">
    <source>
        <dbReference type="PROSITE" id="PS51688"/>
    </source>
</evidence>
<sequence>MAELRSTTAIGGNIVWHGGNLRFDPQGDTILYQGYKIYTEFDTPLPGELGNGGTTSAYTKTESNALFAPIHAGGYVKKDGDTMTGKLINSANEIEINGTSPRLLLKETDATNKQWFVIADNSTLSIREDTTATTRMRIATDNLNLNLSNLDMNDKTTIRSFDSWLRINDQAAYVTGVYFGSSLVRTDGTFQISNGDTFNVNASVFTYNGGNVFHDAYHPNADKWTTARTLTLAGDATGSVSIDGSSNATLTVAVVNDSHTHDGRYYTETEADSRFANVTGDTFTGNVAISKAGGRLSFNETDYVNTNSGINWITSPGQNLELVHEITDGELNTTGGNGQALQIRSNGGTVAQAGLEVEGEIFAKVNQRVFHDAYHPNADTWTTARTITLAGDLSGSVSINGGSNVTLTATVANDSHTHDGRYFTESESDARYVNIGGDTMTGNLTMGSNLVNFKSGGDVTLPNILGIRSSIDLNSRLFTNEGGLSYTTYESSAANIPSGVTNNANGVITLNTHTGAYNHQLSFNSSGQMHHRSGTGSWSRLFADNYHPNADKWTTARTITLAGDLTGSVSIDGSANVTLSAEVTNDSHTHNRLNPMNANWNSQTQEFRTGTTSAPAGSGLSNFLNWIQWGHNGGSKYRHTLYSFADNAAMAQLWYAYKNNTSDTTSAATKQRIFMDNYHPNADTWTTARTLTLAGDATGSVSINGGSNVTLTVAVANDSHTHDGRYYTESESNSRFAQNSEFSTGATFASIAGKYLPKVTTSGVLEMGRYIDFHTTDSTADYDIRLDCNSSGSLSVVGGTLNGSFVGSLSGNASTASWADTVDVNTSTSTASFGLVWHSGDTLYASENQGLTVRPSDGFTKIKHGYLCNERLQFDTTGRIYPRLTSQRRSGMYGIYDSTKIGHIWSMGSGFMIADDGSTFGNMYGFAYKHTNNATGGNMAGGHQAVWCINGTGKSAMGENIWTAGNVTAYSDIRVKTNIERIDNPLEKVSKISGYTYDRTDQECPRQTGVIAQEILEVLPEAVMGGPTDDDPEGHYSVAYGNLVGLLIEATKELNEKVETLQSEVQELKRPWWKKLFRL</sequence>
<dbReference type="KEGG" id="vg:15926800"/>
<dbReference type="EMBL" id="HQ317393">
    <property type="protein sequence ID" value="AGN30344.1"/>
    <property type="molecule type" value="Genomic_DNA"/>
</dbReference>
<name>R9TFT8_9CAUD</name>
<evidence type="ECO:0000313" key="12">
    <source>
        <dbReference type="EMBL" id="AGN30344.1"/>
    </source>
</evidence>
<accession>R9TFT8</accession>
<organism evidence="12 13">
    <name type="scientific">Vibrio phage nt-1</name>
    <dbReference type="NCBI Taxonomy" id="115992"/>
    <lineage>
        <taxon>Viruses</taxon>
        <taxon>Duplodnaviria</taxon>
        <taxon>Heunggongvirae</taxon>
        <taxon>Uroviricota</taxon>
        <taxon>Caudoviricetes</taxon>
        <taxon>Pantevenvirales</taxon>
        <taxon>Straboviridae</taxon>
        <taxon>Mylasvirus</taxon>
        <taxon>Mylasvirus persius</taxon>
    </lineage>
</organism>
<evidence type="ECO:0000256" key="6">
    <source>
        <dbReference type="ARBA" id="ARBA00033188"/>
    </source>
</evidence>
<proteinExistence type="inferred from homology"/>
<dbReference type="OrthoDB" id="94at10239"/>
<evidence type="ECO:0000256" key="3">
    <source>
        <dbReference type="ARBA" id="ARBA00022672"/>
    </source>
</evidence>
<dbReference type="GO" id="GO:0019062">
    <property type="term" value="P:virion attachment to host cell"/>
    <property type="evidence" value="ECO:0007669"/>
    <property type="project" value="UniProtKB-KW"/>
</dbReference>